<dbReference type="EMBL" id="NEVH01022640">
    <property type="protein sequence ID" value="PNF18465.1"/>
    <property type="molecule type" value="Genomic_DNA"/>
</dbReference>
<dbReference type="AlphaFoldDB" id="A0A2J7PQ58"/>
<keyword evidence="2" id="KW-0732">Signal</keyword>
<evidence type="ECO:0000313" key="3">
    <source>
        <dbReference type="EMBL" id="PNF18465.1"/>
    </source>
</evidence>
<proteinExistence type="predicted"/>
<feature type="compositionally biased region" description="Polar residues" evidence="1">
    <location>
        <begin position="35"/>
        <end position="47"/>
    </location>
</feature>
<keyword evidence="4" id="KW-1185">Reference proteome</keyword>
<evidence type="ECO:0000313" key="4">
    <source>
        <dbReference type="Proteomes" id="UP000235965"/>
    </source>
</evidence>
<feature type="signal peptide" evidence="2">
    <location>
        <begin position="1"/>
        <end position="21"/>
    </location>
</feature>
<protein>
    <submittedName>
        <fullName evidence="3">Uncharacterized protein</fullName>
    </submittedName>
</protein>
<accession>A0A2J7PQ58</accession>
<sequence>MAMLNSSLLALSRLSVDYSSSSESEDTDEEDNGHITDSQLTPSKDSSSRNITFEALFPSMRQVYGMEIEHPKKSDILMYKRYVLIGRSAMKNDKGSGIPNTVKLIQWSAFSLDTSFQMMPPKVNRTSQEIYHQYVERGRLGASEPNPTDMLKYQRYVSNSIMQHDDWDDSL</sequence>
<gene>
    <name evidence="3" type="ORF">B7P43_G08993</name>
</gene>
<feature type="region of interest" description="Disordered" evidence="1">
    <location>
        <begin position="19"/>
        <end position="47"/>
    </location>
</feature>
<dbReference type="OrthoDB" id="405996at2759"/>
<organism evidence="3 4">
    <name type="scientific">Cryptotermes secundus</name>
    <dbReference type="NCBI Taxonomy" id="105785"/>
    <lineage>
        <taxon>Eukaryota</taxon>
        <taxon>Metazoa</taxon>
        <taxon>Ecdysozoa</taxon>
        <taxon>Arthropoda</taxon>
        <taxon>Hexapoda</taxon>
        <taxon>Insecta</taxon>
        <taxon>Pterygota</taxon>
        <taxon>Neoptera</taxon>
        <taxon>Polyneoptera</taxon>
        <taxon>Dictyoptera</taxon>
        <taxon>Blattodea</taxon>
        <taxon>Blattoidea</taxon>
        <taxon>Termitoidae</taxon>
        <taxon>Kalotermitidae</taxon>
        <taxon>Cryptotermitinae</taxon>
        <taxon>Cryptotermes</taxon>
    </lineage>
</organism>
<evidence type="ECO:0000256" key="1">
    <source>
        <dbReference type="SAM" id="MobiDB-lite"/>
    </source>
</evidence>
<feature type="chain" id="PRO_5014445980" evidence="2">
    <location>
        <begin position="22"/>
        <end position="171"/>
    </location>
</feature>
<evidence type="ECO:0000256" key="2">
    <source>
        <dbReference type="SAM" id="SignalP"/>
    </source>
</evidence>
<reference evidence="3 4" key="1">
    <citation type="submission" date="2017-12" db="EMBL/GenBank/DDBJ databases">
        <title>Hemimetabolous genomes reveal molecular basis of termite eusociality.</title>
        <authorList>
            <person name="Harrison M.C."/>
            <person name="Jongepier E."/>
            <person name="Robertson H.M."/>
            <person name="Arning N."/>
            <person name="Bitard-Feildel T."/>
            <person name="Chao H."/>
            <person name="Childers C.P."/>
            <person name="Dinh H."/>
            <person name="Doddapaneni H."/>
            <person name="Dugan S."/>
            <person name="Gowin J."/>
            <person name="Greiner C."/>
            <person name="Han Y."/>
            <person name="Hu H."/>
            <person name="Hughes D.S.T."/>
            <person name="Huylmans A.-K."/>
            <person name="Kemena C."/>
            <person name="Kremer L.P.M."/>
            <person name="Lee S.L."/>
            <person name="Lopez-Ezquerra A."/>
            <person name="Mallet L."/>
            <person name="Monroy-Kuhn J.M."/>
            <person name="Moser A."/>
            <person name="Murali S.C."/>
            <person name="Muzny D.M."/>
            <person name="Otani S."/>
            <person name="Piulachs M.-D."/>
            <person name="Poelchau M."/>
            <person name="Qu J."/>
            <person name="Schaub F."/>
            <person name="Wada-Katsumata A."/>
            <person name="Worley K.C."/>
            <person name="Xie Q."/>
            <person name="Ylla G."/>
            <person name="Poulsen M."/>
            <person name="Gibbs R.A."/>
            <person name="Schal C."/>
            <person name="Richards S."/>
            <person name="Belles X."/>
            <person name="Korb J."/>
            <person name="Bornberg-Bauer E."/>
        </authorList>
    </citation>
    <scope>NUCLEOTIDE SEQUENCE [LARGE SCALE GENOMIC DNA]</scope>
    <source>
        <tissue evidence="3">Whole body</tissue>
    </source>
</reference>
<name>A0A2J7PQ58_9NEOP</name>
<comment type="caution">
    <text evidence="3">The sequence shown here is derived from an EMBL/GenBank/DDBJ whole genome shotgun (WGS) entry which is preliminary data.</text>
</comment>
<dbReference type="Proteomes" id="UP000235965">
    <property type="component" value="Unassembled WGS sequence"/>
</dbReference>